<evidence type="ECO:0000256" key="6">
    <source>
        <dbReference type="SAM" id="MobiDB-lite"/>
    </source>
</evidence>
<feature type="region of interest" description="Disordered" evidence="6">
    <location>
        <begin position="337"/>
        <end position="373"/>
    </location>
</feature>
<keyword evidence="2 7" id="KW-0812">Transmembrane</keyword>
<feature type="transmembrane region" description="Helical" evidence="7">
    <location>
        <begin position="139"/>
        <end position="164"/>
    </location>
</feature>
<dbReference type="RefSeq" id="XP_023630252.1">
    <property type="nucleotide sequence ID" value="XM_023774484.1"/>
</dbReference>
<feature type="domain" description="Rhodopsin" evidence="8">
    <location>
        <begin position="37"/>
        <end position="296"/>
    </location>
</feature>
<reference evidence="9 10" key="1">
    <citation type="submission" date="2016-03" db="EMBL/GenBank/DDBJ databases">
        <authorList>
            <person name="Ploux O."/>
        </authorList>
    </citation>
    <scope>NUCLEOTIDE SEQUENCE [LARGE SCALE GENOMIC DNA]</scope>
    <source>
        <strain evidence="9 10">URUG2</strain>
    </source>
</reference>
<protein>
    <recommendedName>
        <fullName evidence="8">Rhodopsin domain-containing protein</fullName>
    </recommendedName>
</protein>
<name>A0A2D3VNX4_9PEZI</name>
<comment type="similarity">
    <text evidence="5">Belongs to the SAT4 family.</text>
</comment>
<evidence type="ECO:0000256" key="1">
    <source>
        <dbReference type="ARBA" id="ARBA00004141"/>
    </source>
</evidence>
<evidence type="ECO:0000256" key="2">
    <source>
        <dbReference type="ARBA" id="ARBA00022692"/>
    </source>
</evidence>
<feature type="transmembrane region" description="Helical" evidence="7">
    <location>
        <begin position="198"/>
        <end position="217"/>
    </location>
</feature>
<evidence type="ECO:0000313" key="9">
    <source>
        <dbReference type="EMBL" id="CZT23528.1"/>
    </source>
</evidence>
<feature type="transmembrane region" description="Helical" evidence="7">
    <location>
        <begin position="106"/>
        <end position="127"/>
    </location>
</feature>
<keyword evidence="10" id="KW-1185">Reference proteome</keyword>
<evidence type="ECO:0000256" key="5">
    <source>
        <dbReference type="ARBA" id="ARBA00038359"/>
    </source>
</evidence>
<dbReference type="InterPro" id="IPR052337">
    <property type="entry name" value="SAT4-like"/>
</dbReference>
<evidence type="ECO:0000256" key="4">
    <source>
        <dbReference type="ARBA" id="ARBA00023136"/>
    </source>
</evidence>
<sequence length="373" mass="41088">MVSYLGNGITFPTAYTNDLKASGIAFPVIGLILLVLRALLSISKKIKFGCSEAFAVISWLMIVGMGVIFVWSAENGGLGTDTPTDGPQLTKTYISRFQWNVVLSEYFFLIFMSVALGTTKLSLLFFFRRVLATGHRNVWNHINMLLIVVVILFTVTFTFGYIFVCGGNPSAFWSPNNIRAPQCLSIKGGLATFEKASFITDFILDVICIILPFPIIWRLHLPLRSKITVIAVFGVGVATIAASIVRVVIWIEILDTAHNPVKDINLAVTLALQWGMIEAGLAFFVSQLPALGAYLNKSSREDIAKTIRYAASVISIRSNSSTESRNRRSVENHTGAYNYELSQMRREHGDDVQGEGVDEMKSSSSHIGKTSDV</sequence>
<evidence type="ECO:0000256" key="3">
    <source>
        <dbReference type="ARBA" id="ARBA00022989"/>
    </source>
</evidence>
<comment type="subcellular location">
    <subcellularLocation>
        <location evidence="1">Membrane</location>
        <topology evidence="1">Multi-pass membrane protein</topology>
    </subcellularLocation>
</comment>
<keyword evidence="4 7" id="KW-0472">Membrane</keyword>
<feature type="transmembrane region" description="Helical" evidence="7">
    <location>
        <begin position="52"/>
        <end position="73"/>
    </location>
</feature>
<organism evidence="9 10">
    <name type="scientific">Ramularia collo-cygni</name>
    <dbReference type="NCBI Taxonomy" id="112498"/>
    <lineage>
        <taxon>Eukaryota</taxon>
        <taxon>Fungi</taxon>
        <taxon>Dikarya</taxon>
        <taxon>Ascomycota</taxon>
        <taxon>Pezizomycotina</taxon>
        <taxon>Dothideomycetes</taxon>
        <taxon>Dothideomycetidae</taxon>
        <taxon>Mycosphaerellales</taxon>
        <taxon>Mycosphaerellaceae</taxon>
        <taxon>Ramularia</taxon>
    </lineage>
</organism>
<feature type="transmembrane region" description="Helical" evidence="7">
    <location>
        <begin position="271"/>
        <end position="295"/>
    </location>
</feature>
<proteinExistence type="inferred from homology"/>
<dbReference type="Pfam" id="PF20684">
    <property type="entry name" value="Fung_rhodopsin"/>
    <property type="match status" value="1"/>
</dbReference>
<keyword evidence="3 7" id="KW-1133">Transmembrane helix</keyword>
<dbReference type="Proteomes" id="UP000225277">
    <property type="component" value="Unassembled WGS sequence"/>
</dbReference>
<dbReference type="OrthoDB" id="5393606at2759"/>
<dbReference type="GO" id="GO:0016020">
    <property type="term" value="C:membrane"/>
    <property type="evidence" value="ECO:0007669"/>
    <property type="project" value="UniProtKB-SubCell"/>
</dbReference>
<feature type="transmembrane region" description="Helical" evidence="7">
    <location>
        <begin position="229"/>
        <end position="251"/>
    </location>
</feature>
<dbReference type="EMBL" id="FJUY01000017">
    <property type="protein sequence ID" value="CZT23528.1"/>
    <property type="molecule type" value="Genomic_DNA"/>
</dbReference>
<dbReference type="PANTHER" id="PTHR33048">
    <property type="entry name" value="PTH11-LIKE INTEGRAL MEMBRANE PROTEIN (AFU_ORTHOLOGUE AFUA_5G11245)"/>
    <property type="match status" value="1"/>
</dbReference>
<accession>A0A2D3VNX4</accession>
<feature type="transmembrane region" description="Helical" evidence="7">
    <location>
        <begin position="20"/>
        <end position="40"/>
    </location>
</feature>
<gene>
    <name evidence="9" type="ORF">RCC_09242</name>
</gene>
<dbReference type="AlphaFoldDB" id="A0A2D3VNX4"/>
<dbReference type="PANTHER" id="PTHR33048:SF157">
    <property type="entry name" value="INTEGRAL MEMBRANE PROTEIN"/>
    <property type="match status" value="1"/>
</dbReference>
<feature type="compositionally biased region" description="Polar residues" evidence="6">
    <location>
        <begin position="362"/>
        <end position="373"/>
    </location>
</feature>
<dbReference type="GeneID" id="35604314"/>
<dbReference type="STRING" id="112498.A0A2D3VNX4"/>
<evidence type="ECO:0000259" key="8">
    <source>
        <dbReference type="Pfam" id="PF20684"/>
    </source>
</evidence>
<dbReference type="InterPro" id="IPR049326">
    <property type="entry name" value="Rhodopsin_dom_fungi"/>
</dbReference>
<evidence type="ECO:0000256" key="7">
    <source>
        <dbReference type="SAM" id="Phobius"/>
    </source>
</evidence>
<evidence type="ECO:0000313" key="10">
    <source>
        <dbReference type="Proteomes" id="UP000225277"/>
    </source>
</evidence>